<keyword evidence="8" id="KW-1185">Reference proteome</keyword>
<dbReference type="GO" id="GO:0007283">
    <property type="term" value="P:spermatogenesis"/>
    <property type="evidence" value="ECO:0007669"/>
    <property type="project" value="TreeGrafter"/>
</dbReference>
<evidence type="ECO:0000256" key="3">
    <source>
        <dbReference type="ARBA" id="ARBA00022989"/>
    </source>
</evidence>
<dbReference type="HOGENOM" id="CLU_055047_0_0_1"/>
<dbReference type="SUPFAM" id="SSF81324">
    <property type="entry name" value="Voltage-gated potassium channels"/>
    <property type="match status" value="1"/>
</dbReference>
<keyword evidence="3 5" id="KW-1133">Transmembrane helix</keyword>
<dbReference type="GO" id="GO:0005509">
    <property type="term" value="F:calcium ion binding"/>
    <property type="evidence" value="ECO:0007669"/>
    <property type="project" value="InterPro"/>
</dbReference>
<dbReference type="GO" id="GO:0036128">
    <property type="term" value="C:CatSper complex"/>
    <property type="evidence" value="ECO:0007669"/>
    <property type="project" value="InterPro"/>
</dbReference>
<dbReference type="InterPro" id="IPR005821">
    <property type="entry name" value="Ion_trans_dom"/>
</dbReference>
<reference evidence="8" key="1">
    <citation type="submission" date="2011-08" db="EMBL/GenBank/DDBJ databases">
        <title>The draft genome of Latimeria chalumnae.</title>
        <authorList>
            <person name="Di Palma F."/>
            <person name="Alfoldi J."/>
            <person name="Johnson J."/>
            <person name="Berlin A."/>
            <person name="Gnerre S."/>
            <person name="Jaffe D."/>
            <person name="MacCallum I."/>
            <person name="Young S."/>
            <person name="Walker B.J."/>
            <person name="Lander E."/>
            <person name="Lindblad-Toh K."/>
        </authorList>
    </citation>
    <scope>NUCLEOTIDE SEQUENCE [LARGE SCALE GENOMIC DNA]</scope>
    <source>
        <strain evidence="8">Wild caught</strain>
    </source>
</reference>
<evidence type="ECO:0000313" key="7">
    <source>
        <dbReference type="Ensembl" id="ENSLACP00000020082.1"/>
    </source>
</evidence>
<dbReference type="GO" id="GO:0005245">
    <property type="term" value="F:voltage-gated calcium channel activity"/>
    <property type="evidence" value="ECO:0007669"/>
    <property type="project" value="TreeGrafter"/>
</dbReference>
<dbReference type="Pfam" id="PF00520">
    <property type="entry name" value="Ion_trans"/>
    <property type="match status" value="1"/>
</dbReference>
<dbReference type="Ensembl" id="ENSLACT00000020220.1">
    <property type="protein sequence ID" value="ENSLACP00000020082.1"/>
    <property type="gene ID" value="ENSLACG00000017650.1"/>
</dbReference>
<dbReference type="InterPro" id="IPR027359">
    <property type="entry name" value="Volt_channel_dom_sf"/>
</dbReference>
<keyword evidence="4 5" id="KW-0472">Membrane</keyword>
<evidence type="ECO:0000256" key="4">
    <source>
        <dbReference type="ARBA" id="ARBA00023136"/>
    </source>
</evidence>
<dbReference type="AlphaFoldDB" id="H3BDW1"/>
<comment type="subcellular location">
    <subcellularLocation>
        <location evidence="1">Membrane</location>
        <topology evidence="1">Multi-pass membrane protein</topology>
    </subcellularLocation>
</comment>
<evidence type="ECO:0000313" key="8">
    <source>
        <dbReference type="Proteomes" id="UP000008672"/>
    </source>
</evidence>
<dbReference type="InterPro" id="IPR028746">
    <property type="entry name" value="CatSper1"/>
</dbReference>
<dbReference type="GO" id="GO:0060296">
    <property type="term" value="P:regulation of cilium beat frequency involved in ciliary motility"/>
    <property type="evidence" value="ECO:0007669"/>
    <property type="project" value="TreeGrafter"/>
</dbReference>
<accession>H3BDW1</accession>
<feature type="transmembrane region" description="Helical" evidence="5">
    <location>
        <begin position="92"/>
        <end position="110"/>
    </location>
</feature>
<feature type="transmembrane region" description="Helical" evidence="5">
    <location>
        <begin position="21"/>
        <end position="45"/>
    </location>
</feature>
<reference evidence="7" key="2">
    <citation type="submission" date="2025-08" db="UniProtKB">
        <authorList>
            <consortium name="Ensembl"/>
        </authorList>
    </citation>
    <scope>IDENTIFICATION</scope>
</reference>
<dbReference type="OMA" id="WFFSAMD"/>
<dbReference type="PANTHER" id="PTHR47193:SF1">
    <property type="entry name" value="CATION CHANNEL SPERM-ASSOCIATED PROTEIN 1"/>
    <property type="match status" value="1"/>
</dbReference>
<feature type="domain" description="Ion transport" evidence="6">
    <location>
        <begin position="27"/>
        <end position="263"/>
    </location>
</feature>
<evidence type="ECO:0000256" key="2">
    <source>
        <dbReference type="ARBA" id="ARBA00022692"/>
    </source>
</evidence>
<organism evidence="7 8">
    <name type="scientific">Latimeria chalumnae</name>
    <name type="common">Coelacanth</name>
    <dbReference type="NCBI Taxonomy" id="7897"/>
    <lineage>
        <taxon>Eukaryota</taxon>
        <taxon>Metazoa</taxon>
        <taxon>Chordata</taxon>
        <taxon>Craniata</taxon>
        <taxon>Vertebrata</taxon>
        <taxon>Euteleostomi</taxon>
        <taxon>Coelacanthiformes</taxon>
        <taxon>Coelacanthidae</taxon>
        <taxon>Latimeria</taxon>
    </lineage>
</organism>
<keyword evidence="2 5" id="KW-0812">Transmembrane</keyword>
<feature type="transmembrane region" description="Helical" evidence="5">
    <location>
        <begin position="166"/>
        <end position="184"/>
    </location>
</feature>
<dbReference type="GO" id="GO:0005227">
    <property type="term" value="F:calcium-activated cation channel activity"/>
    <property type="evidence" value="ECO:0007669"/>
    <property type="project" value="InterPro"/>
</dbReference>
<dbReference type="PANTHER" id="PTHR47193">
    <property type="entry name" value="CATION CHANNEL SPERM-ASSOCIATED PROTEIN 1"/>
    <property type="match status" value="1"/>
</dbReference>
<dbReference type="InParanoid" id="H3BDW1"/>
<dbReference type="EMBL" id="AFYH01015958">
    <property type="status" value="NOT_ANNOTATED_CDS"/>
    <property type="molecule type" value="Genomic_DNA"/>
</dbReference>
<sequence length="364" mass="42916">MKKLKTFLTKHYLKLHEIVHDLVESNMFAGFILMVVILNTVILVLETFDSISVRTVWFFNAFDAIFLAIYLMECILKIFVQPKVYFRNGWDDLDFFIVIMSLLDFILPLTSLGRHFNTANTIAVFKTLRVFKGIRAIRAIRGLRTIRFLENLQAITSTCITSMQSMGAIVLLMFSFLFMFSIVLRETFSYSDPERFGRIFSTIFTLFQLLTLDDWSFIYVTSRDEGYWYIIFFLVLYIVIEYFIFLNLFIAVLVDNFQQTIKKRVELKKFKQNQRTACWEQPAQGDGGRDYVSSEFFKGEEESASVLANLIEDHYPEAKFAQKERELLFHFFRLMAAVEYNMHELKILEHASNSIFDLMFDKDF</sequence>
<dbReference type="STRING" id="7897.ENSLACP00000020082"/>
<dbReference type="Proteomes" id="UP000008672">
    <property type="component" value="Unassembled WGS sequence"/>
</dbReference>
<feature type="transmembrane region" description="Helical" evidence="5">
    <location>
        <begin position="226"/>
        <end position="254"/>
    </location>
</feature>
<dbReference type="InterPro" id="IPR003915">
    <property type="entry name" value="PKD_2"/>
</dbReference>
<dbReference type="GO" id="GO:0030317">
    <property type="term" value="P:flagellated sperm motility"/>
    <property type="evidence" value="ECO:0007669"/>
    <property type="project" value="InterPro"/>
</dbReference>
<dbReference type="Gene3D" id="1.10.287.70">
    <property type="match status" value="1"/>
</dbReference>
<proteinExistence type="predicted"/>
<dbReference type="PRINTS" id="PR01433">
    <property type="entry name" value="POLYCYSTIN2"/>
</dbReference>
<dbReference type="EMBL" id="AFYH01015959">
    <property type="status" value="NOT_ANNOTATED_CDS"/>
    <property type="molecule type" value="Genomic_DNA"/>
</dbReference>
<dbReference type="eggNOG" id="KOG2302">
    <property type="taxonomic scope" value="Eukaryota"/>
</dbReference>
<dbReference type="GeneTree" id="ENSGT00940000162437"/>
<evidence type="ECO:0000256" key="1">
    <source>
        <dbReference type="ARBA" id="ARBA00004141"/>
    </source>
</evidence>
<evidence type="ECO:0000256" key="5">
    <source>
        <dbReference type="SAM" id="Phobius"/>
    </source>
</evidence>
<evidence type="ECO:0000259" key="6">
    <source>
        <dbReference type="Pfam" id="PF00520"/>
    </source>
</evidence>
<dbReference type="Gene3D" id="1.20.120.350">
    <property type="entry name" value="Voltage-gated potassium channels. Chain C"/>
    <property type="match status" value="1"/>
</dbReference>
<protein>
    <recommendedName>
        <fullName evidence="6">Ion transport domain-containing protein</fullName>
    </recommendedName>
</protein>
<name>H3BDW1_LATCH</name>
<feature type="transmembrane region" description="Helical" evidence="5">
    <location>
        <begin position="57"/>
        <end position="80"/>
    </location>
</feature>
<feature type="transmembrane region" description="Helical" evidence="5">
    <location>
        <begin position="196"/>
        <end position="220"/>
    </location>
</feature>
<dbReference type="EMBL" id="AFYH01015957">
    <property type="status" value="NOT_ANNOTATED_CDS"/>
    <property type="molecule type" value="Genomic_DNA"/>
</dbReference>
<reference evidence="7" key="3">
    <citation type="submission" date="2025-09" db="UniProtKB">
        <authorList>
            <consortium name="Ensembl"/>
        </authorList>
    </citation>
    <scope>IDENTIFICATION</scope>
</reference>